<protein>
    <submittedName>
        <fullName evidence="1">Major facilitator superfamily domain-containing protein</fullName>
    </submittedName>
</protein>
<name>A0ACB7NWP9_9PEZI</name>
<evidence type="ECO:0000313" key="1">
    <source>
        <dbReference type="EMBL" id="KAH6617168.1"/>
    </source>
</evidence>
<reference evidence="1 2" key="1">
    <citation type="journal article" date="2021" name="Nat. Commun.">
        <title>Genetic determinants of endophytism in the Arabidopsis root mycobiome.</title>
        <authorList>
            <person name="Mesny F."/>
            <person name="Miyauchi S."/>
            <person name="Thiergart T."/>
            <person name="Pickel B."/>
            <person name="Atanasova L."/>
            <person name="Karlsson M."/>
            <person name="Huettel B."/>
            <person name="Barry K.W."/>
            <person name="Haridas S."/>
            <person name="Chen C."/>
            <person name="Bauer D."/>
            <person name="Andreopoulos W."/>
            <person name="Pangilinan J."/>
            <person name="LaButti K."/>
            <person name="Riley R."/>
            <person name="Lipzen A."/>
            <person name="Clum A."/>
            <person name="Drula E."/>
            <person name="Henrissat B."/>
            <person name="Kohler A."/>
            <person name="Grigoriev I.V."/>
            <person name="Martin F.M."/>
            <person name="Hacquard S."/>
        </authorList>
    </citation>
    <scope>NUCLEOTIDE SEQUENCE [LARGE SCALE GENOMIC DNA]</scope>
    <source>
        <strain evidence="1 2">MPI-SDFR-AT-0079</strain>
    </source>
</reference>
<accession>A0ACB7NWP9</accession>
<keyword evidence="2" id="KW-1185">Reference proteome</keyword>
<dbReference type="Proteomes" id="UP000724584">
    <property type="component" value="Unassembled WGS sequence"/>
</dbReference>
<proteinExistence type="predicted"/>
<organism evidence="1 2">
    <name type="scientific">Chaetomium tenue</name>
    <dbReference type="NCBI Taxonomy" id="1854479"/>
    <lineage>
        <taxon>Eukaryota</taxon>
        <taxon>Fungi</taxon>
        <taxon>Dikarya</taxon>
        <taxon>Ascomycota</taxon>
        <taxon>Pezizomycotina</taxon>
        <taxon>Sordariomycetes</taxon>
        <taxon>Sordariomycetidae</taxon>
        <taxon>Sordariales</taxon>
        <taxon>Chaetomiaceae</taxon>
        <taxon>Chaetomium</taxon>
    </lineage>
</organism>
<evidence type="ECO:0000313" key="2">
    <source>
        <dbReference type="Proteomes" id="UP000724584"/>
    </source>
</evidence>
<dbReference type="EMBL" id="JAGIZQ010000007">
    <property type="protein sequence ID" value="KAH6617168.1"/>
    <property type="molecule type" value="Genomic_DNA"/>
</dbReference>
<gene>
    <name evidence="1" type="ORF">F5144DRAFT_385130</name>
</gene>
<comment type="caution">
    <text evidence="1">The sequence shown here is derived from an EMBL/GenBank/DDBJ whole genome shotgun (WGS) entry which is preliminary data.</text>
</comment>
<sequence length="438" mass="47536">MSTEAAMSDQTESNSDKVPEQTSAKTGPEEHELPPEEGVQGWLCVAGATVCLFCSFGFLNAIGVFQATYQQTSLRDYTPSDIAWIFAAQLALMWAPGPLFGRLIDTYGPAPVLYPCAFMCVFSLCMTSLADRYYQIFLAQGLGFGIGSGGVFTAAMVCVGQWFVRRRGLATGIASTGSSLGGVIFPVFFDRVMQRVGFKGAVRYTALLIGVLLALSCFAVRSRMPPKKWNRDAKWFDVALFKEKQFAFYTFGSFFVMWGLWAPFNFLSSMALSRGFSPDLSLYLISIINAASIPGRILPPHLGDRIGHFNVLTVSALLTGASILVLWLPFNYHTSQAGIIVFALVYGFVSGAFVCLLMACVAKSGTLDTLGQRFGTFQTIMAVSCLTGLPIMGALLNRQGDTDYSGLQVFAAANCLIGSGLLAASTYYMGRSYKTWKV</sequence>